<evidence type="ECO:0000256" key="5">
    <source>
        <dbReference type="SAM" id="Phobius"/>
    </source>
</evidence>
<organism evidence="7 8">
    <name type="scientific">Methylocella silvestris</name>
    <dbReference type="NCBI Taxonomy" id="199596"/>
    <lineage>
        <taxon>Bacteria</taxon>
        <taxon>Pseudomonadati</taxon>
        <taxon>Pseudomonadota</taxon>
        <taxon>Alphaproteobacteria</taxon>
        <taxon>Hyphomicrobiales</taxon>
        <taxon>Beijerinckiaceae</taxon>
        <taxon>Methylocella</taxon>
    </lineage>
</organism>
<feature type="transmembrane region" description="Helical" evidence="5">
    <location>
        <begin position="311"/>
        <end position="329"/>
    </location>
</feature>
<accession>A0A2J7THH2</accession>
<dbReference type="Pfam" id="PF12697">
    <property type="entry name" value="Abhydrolase_6"/>
    <property type="match status" value="1"/>
</dbReference>
<dbReference type="OrthoDB" id="8416304at2"/>
<dbReference type="AlphaFoldDB" id="A0A2J7THH2"/>
<dbReference type="SUPFAM" id="SSF53474">
    <property type="entry name" value="alpha/beta-Hydrolases"/>
    <property type="match status" value="1"/>
</dbReference>
<feature type="domain" description="AB hydrolase-1" evidence="6">
    <location>
        <begin position="45"/>
        <end position="266"/>
    </location>
</feature>
<dbReference type="InterPro" id="IPR000073">
    <property type="entry name" value="AB_hydrolase_1"/>
</dbReference>
<name>A0A2J7THH2_METSI</name>
<dbReference type="SMART" id="SM00028">
    <property type="entry name" value="TPR"/>
    <property type="match status" value="10"/>
</dbReference>
<proteinExistence type="predicted"/>
<dbReference type="Gene3D" id="1.25.40.10">
    <property type="entry name" value="Tetratricopeptide repeat domain"/>
    <property type="match status" value="4"/>
</dbReference>
<evidence type="ECO:0000313" key="8">
    <source>
        <dbReference type="Proteomes" id="UP000236286"/>
    </source>
</evidence>
<dbReference type="Proteomes" id="UP000236286">
    <property type="component" value="Unassembled WGS sequence"/>
</dbReference>
<dbReference type="PANTHER" id="PTHR48182:SF2">
    <property type="entry name" value="PROTEIN SERAC1"/>
    <property type="match status" value="1"/>
</dbReference>
<comment type="subcellular location">
    <subcellularLocation>
        <location evidence="1">Endoplasmic reticulum</location>
    </subcellularLocation>
    <subcellularLocation>
        <location evidence="2">Membrane</location>
    </subcellularLocation>
</comment>
<dbReference type="SUPFAM" id="SSF48452">
    <property type="entry name" value="TPR-like"/>
    <property type="match status" value="3"/>
</dbReference>
<dbReference type="RefSeq" id="WP_102843381.1">
    <property type="nucleotide sequence ID" value="NZ_PDZR01000008.1"/>
</dbReference>
<evidence type="ECO:0000259" key="6">
    <source>
        <dbReference type="Pfam" id="PF12697"/>
    </source>
</evidence>
<keyword evidence="5" id="KW-1133">Transmembrane helix</keyword>
<dbReference type="InterPro" id="IPR052374">
    <property type="entry name" value="SERAC1"/>
</dbReference>
<dbReference type="InterPro" id="IPR011990">
    <property type="entry name" value="TPR-like_helical_dom_sf"/>
</dbReference>
<dbReference type="InterPro" id="IPR029058">
    <property type="entry name" value="AB_hydrolase_fold"/>
</dbReference>
<keyword evidence="5" id="KW-0812">Transmembrane</keyword>
<sequence>MDDGELVVPPASKRVGYSFNCLICCAMSRLIKIANWGGGQPRASVVFVHGLGGHVYDTWRRNPDDDTFWPTWLAQDVRGITVYALVYGAPPSNWLGTAMPLQDRAVNILEVLLSEPALRTAPIIFVCHSLGGLLIKQIMLDLERQKGRRPEAKELLECVSEIVFLATPHTGSRQGSWIDRLRFIAWPTSIARTLVANDPTLRAINVAYRGLADDRRDILKHRIFYETRGTPAGVIVDEASADPGLPGDPPVPVDADHILITKPLDRFSIAYARTRDFVEKMPLQTSQEGPVELLPLQEIKRDRRLNLIPKILRIIAAIAFVVLVILIAYKGVQALIAPSPPIDQRAIERKVQEADDASAERHREVMASQDLLRLQMAREQGVPPEVLKPLFDNLGMQGLTRDEMREKASDAIQAILAQANQKAKPSQVGADVDKTIAASRAKLASLDTAGAQALLDRQIAEEEKTAAAGRQRLISLLAEKADVARIAFDYPAAKAALEHLVRLDPDRVWSWIDLGDIWTTTGPLGEAEKAFRAAAEAARRTKDEHDLGASYDRIGSVKQALGDLAGALKSYSDSRGITEALAKSDPGNAGWRRELSVSCERIGDVQQAQGDLAGALKSYSESRDITEALVKSDPGNAGWQRDLSLSYEKLGDVQMARGDLAGALKSYLDTLAIVEALTKSDPGNAGWGRDLSVSHSRIGDVQQAQGDLAGALKSYSDSLDIAEALAKSDPSSSVRRRDLAISLGNIGDVQQEQGDLVAAMKSYSNGLLIFEALVKSDPSNAGWRRDISASYNAIGYLQQTQGDLVGALKSYSYSLSITQALANSDPSNAVWRRDLIASYGRIGEAMQTQGDLTGALRSYLDTLAIAEALTKSDPSNAGWWRDLGVAHFKVGSVKQGQGDLAGALKSFKGSVATFETLANSTPSNDGWRRDLAVSLGKLGNTYGILGNSDEAIKALNRGRAIVASLVGLSNSDARWTKSNLDWFDELIREQGQRAPR</sequence>
<reference evidence="7 8" key="1">
    <citation type="submission" date="2017-10" db="EMBL/GenBank/DDBJ databases">
        <title>Genome announcement of Methylocella silvestris TVC from permafrost.</title>
        <authorList>
            <person name="Wang J."/>
            <person name="Geng K."/>
            <person name="Ul-Haque F."/>
            <person name="Crombie A.T."/>
            <person name="Street L.E."/>
            <person name="Wookey P.A."/>
            <person name="Murrell J.C."/>
            <person name="Pratscher J."/>
        </authorList>
    </citation>
    <scope>NUCLEOTIDE SEQUENCE [LARGE SCALE GENOMIC DNA]</scope>
    <source>
        <strain evidence="7 8">TVC</strain>
    </source>
</reference>
<evidence type="ECO:0000313" key="7">
    <source>
        <dbReference type="EMBL" id="PNG26213.1"/>
    </source>
</evidence>
<dbReference type="EMBL" id="PDZR01000008">
    <property type="protein sequence ID" value="PNG26213.1"/>
    <property type="molecule type" value="Genomic_DNA"/>
</dbReference>
<evidence type="ECO:0000256" key="3">
    <source>
        <dbReference type="ARBA" id="ARBA00022824"/>
    </source>
</evidence>
<dbReference type="InterPro" id="IPR019734">
    <property type="entry name" value="TPR_rpt"/>
</dbReference>
<evidence type="ECO:0000256" key="2">
    <source>
        <dbReference type="ARBA" id="ARBA00004370"/>
    </source>
</evidence>
<keyword evidence="3" id="KW-0256">Endoplasmic reticulum</keyword>
<gene>
    <name evidence="7" type="ORF">CR492_08795</name>
</gene>
<dbReference type="GO" id="GO:0016020">
    <property type="term" value="C:membrane"/>
    <property type="evidence" value="ECO:0007669"/>
    <property type="project" value="UniProtKB-SubCell"/>
</dbReference>
<dbReference type="Pfam" id="PF13181">
    <property type="entry name" value="TPR_8"/>
    <property type="match status" value="1"/>
</dbReference>
<evidence type="ECO:0000256" key="4">
    <source>
        <dbReference type="ARBA" id="ARBA00023136"/>
    </source>
</evidence>
<dbReference type="Gene3D" id="3.40.50.1820">
    <property type="entry name" value="alpha/beta hydrolase"/>
    <property type="match status" value="1"/>
</dbReference>
<dbReference type="PANTHER" id="PTHR48182">
    <property type="entry name" value="PROTEIN SERAC1"/>
    <property type="match status" value="1"/>
</dbReference>
<comment type="caution">
    <text evidence="7">The sequence shown here is derived from an EMBL/GenBank/DDBJ whole genome shotgun (WGS) entry which is preliminary data.</text>
</comment>
<keyword evidence="4 5" id="KW-0472">Membrane</keyword>
<evidence type="ECO:0000256" key="1">
    <source>
        <dbReference type="ARBA" id="ARBA00004240"/>
    </source>
</evidence>
<protein>
    <recommendedName>
        <fullName evidence="6">AB hydrolase-1 domain-containing protein</fullName>
    </recommendedName>
</protein>